<reference evidence="1" key="1">
    <citation type="submission" date="2016-01" db="EMBL/GenBank/DDBJ databases">
        <title>Reference transcriptome for the parasite Schistocephalus solidus: insights into the molecular evolution of parasitism.</title>
        <authorList>
            <person name="Hebert F.O."/>
            <person name="Grambauer S."/>
            <person name="Barber I."/>
            <person name="Landry C.R."/>
            <person name="Aubin-Horth N."/>
        </authorList>
    </citation>
    <scope>NUCLEOTIDE SEQUENCE</scope>
</reference>
<dbReference type="AlphaFoldDB" id="A0A0X3NSL8"/>
<gene>
    <name evidence="1" type="ORF">TR120588</name>
</gene>
<name>A0A0X3NSL8_SCHSO</name>
<protein>
    <submittedName>
        <fullName evidence="1">Uncharacterized protein</fullName>
    </submittedName>
</protein>
<dbReference type="EMBL" id="GEEE01020882">
    <property type="protein sequence ID" value="JAP42343.1"/>
    <property type="molecule type" value="Transcribed_RNA"/>
</dbReference>
<organism evidence="1">
    <name type="scientific">Schistocephalus solidus</name>
    <name type="common">Tapeworm</name>
    <dbReference type="NCBI Taxonomy" id="70667"/>
    <lineage>
        <taxon>Eukaryota</taxon>
        <taxon>Metazoa</taxon>
        <taxon>Spiralia</taxon>
        <taxon>Lophotrochozoa</taxon>
        <taxon>Platyhelminthes</taxon>
        <taxon>Cestoda</taxon>
        <taxon>Eucestoda</taxon>
        <taxon>Diphyllobothriidea</taxon>
        <taxon>Diphyllobothriidae</taxon>
        <taxon>Schistocephalus</taxon>
    </lineage>
</organism>
<proteinExistence type="predicted"/>
<accession>A0A0X3NSL8</accession>
<evidence type="ECO:0000313" key="1">
    <source>
        <dbReference type="EMBL" id="JAP42343.1"/>
    </source>
</evidence>
<sequence>MVRINKMGTEGLTPPPTSNDYLMMFGVDNLSEMHPAIRSYGCRCRQRPVGGCCGYGAAMMPMACMIPMFYSPYPMVCDTPEIMSCQQCDTVAENEMQELLRNQEYRRLSESIDRRSNRRMTNGTLNTVSDFEETQWIPIDDNSVFHNSELMCKRESSFQKSVELPNGCIVSLSVDKHQDTMNKGDRQTPSSLKIPQIHISGRVRQWKRWEKVAEEVPFEETLYLPHNVDMNSLTYKLQSKNMHRNLSRSTPGFSCNAATAYEDDLEESELIYDVQNTLVVFGKLELSKTETKPMKTWSKEYRQLVSGQVRISNGGKVDPVISAYTDVPDFLAVHTSTPDKDTTYAVLESGCQIKIKIDKNVDRKSIKFINDTRSEKYKVLFDRHVEEGETSNGHTDYDMQVNQLFRFARDRYDLDNITGTVQDDCIILFAPFLRSEIKS</sequence>